<dbReference type="InterPro" id="IPR009045">
    <property type="entry name" value="Zn_M74/Hedgehog-like"/>
</dbReference>
<dbReference type="Pfam" id="PF13539">
    <property type="entry name" value="Peptidase_M15_4"/>
    <property type="match status" value="1"/>
</dbReference>
<protein>
    <submittedName>
        <fullName evidence="4">M15 family metallopeptidase</fullName>
    </submittedName>
</protein>
<dbReference type="InterPro" id="IPR001119">
    <property type="entry name" value="SLH_dom"/>
</dbReference>
<dbReference type="EMBL" id="JACOPL010000005">
    <property type="protein sequence ID" value="MBC5725198.1"/>
    <property type="molecule type" value="Genomic_DNA"/>
</dbReference>
<gene>
    <name evidence="4" type="ORF">H8S45_06970</name>
</gene>
<dbReference type="Proteomes" id="UP000606499">
    <property type="component" value="Unassembled WGS sequence"/>
</dbReference>
<reference evidence="4" key="1">
    <citation type="submission" date="2020-08" db="EMBL/GenBank/DDBJ databases">
        <title>Genome public.</title>
        <authorList>
            <person name="Liu C."/>
            <person name="Sun Q."/>
        </authorList>
    </citation>
    <scope>NUCLEOTIDE SEQUENCE</scope>
    <source>
        <strain evidence="4">NSJ-28</strain>
    </source>
</reference>
<keyword evidence="5" id="KW-1185">Reference proteome</keyword>
<feature type="domain" description="SLH" evidence="3">
    <location>
        <begin position="79"/>
        <end position="142"/>
    </location>
</feature>
<feature type="domain" description="SLH" evidence="3">
    <location>
        <begin position="148"/>
        <end position="215"/>
    </location>
</feature>
<dbReference type="SUPFAM" id="SSF55166">
    <property type="entry name" value="Hedgehog/DD-peptidase"/>
    <property type="match status" value="1"/>
</dbReference>
<evidence type="ECO:0000313" key="4">
    <source>
        <dbReference type="EMBL" id="MBC5725198.1"/>
    </source>
</evidence>
<evidence type="ECO:0000256" key="1">
    <source>
        <dbReference type="ARBA" id="ARBA00022737"/>
    </source>
</evidence>
<organism evidence="4 5">
    <name type="scientific">Agathobaculum faecis</name>
    <dbReference type="NCBI Taxonomy" id="2763013"/>
    <lineage>
        <taxon>Bacteria</taxon>
        <taxon>Bacillati</taxon>
        <taxon>Bacillota</taxon>
        <taxon>Clostridia</taxon>
        <taxon>Eubacteriales</taxon>
        <taxon>Butyricicoccaceae</taxon>
        <taxon>Agathobaculum</taxon>
    </lineage>
</organism>
<name>A0A923LTV4_9FIRM</name>
<sequence length="405" mass="43831">MSHPFARRAGALALTAALFVQQAGALSNISSWAEEGVAAAQAAGLMPSALEALNAKAEITRAEFCGIAVNAYKAVSGKAVFASAKKPFRDCDDPNVVAAYELGLVSGRGDGIFDPDASIKRQDLCVMLYNILDAAGIDAPAIAGDACVEDYPDVPQISDYAVNAMITMVDYTIVNGISAADEATLLAPNGTATREQALIMAERFCQAFEDQEPEAEPSDEEGAVSVPDYWLDPDLMFPSTETDKMMLVYGVGGEKYQTAEEAEAHMVEISVPVWRLQADGSKTSSTAYIEVNQSLAPIYEAIFEEIYNGDEQFPIKNVGCYSWRTGEHSQGTAIDINWEENMEATINADGSLTPTTGTHWSPYEDPYSIPEGGDVYNAFTKYGFSWGGNAWSSKRDYMHFSYFGR</sequence>
<dbReference type="AlphaFoldDB" id="A0A923LTV4"/>
<dbReference type="GO" id="GO:0008233">
    <property type="term" value="F:peptidase activity"/>
    <property type="evidence" value="ECO:0007669"/>
    <property type="project" value="InterPro"/>
</dbReference>
<feature type="chain" id="PRO_5037554704" evidence="2">
    <location>
        <begin position="26"/>
        <end position="405"/>
    </location>
</feature>
<dbReference type="Pfam" id="PF00395">
    <property type="entry name" value="SLH"/>
    <property type="match status" value="2"/>
</dbReference>
<dbReference type="RefSeq" id="WP_107631925.1">
    <property type="nucleotide sequence ID" value="NZ_JACOPL010000005.1"/>
</dbReference>
<dbReference type="Gene3D" id="3.30.1380.10">
    <property type="match status" value="1"/>
</dbReference>
<evidence type="ECO:0000256" key="2">
    <source>
        <dbReference type="SAM" id="SignalP"/>
    </source>
</evidence>
<evidence type="ECO:0000313" key="5">
    <source>
        <dbReference type="Proteomes" id="UP000606499"/>
    </source>
</evidence>
<dbReference type="PROSITE" id="PS51272">
    <property type="entry name" value="SLH"/>
    <property type="match status" value="2"/>
</dbReference>
<dbReference type="InterPro" id="IPR039561">
    <property type="entry name" value="Peptidase_M15C"/>
</dbReference>
<proteinExistence type="predicted"/>
<evidence type="ECO:0000259" key="3">
    <source>
        <dbReference type="PROSITE" id="PS51272"/>
    </source>
</evidence>
<keyword evidence="1" id="KW-0677">Repeat</keyword>
<keyword evidence="2" id="KW-0732">Signal</keyword>
<accession>A0A923LTV4</accession>
<feature type="signal peptide" evidence="2">
    <location>
        <begin position="1"/>
        <end position="25"/>
    </location>
</feature>
<comment type="caution">
    <text evidence="4">The sequence shown here is derived from an EMBL/GenBank/DDBJ whole genome shotgun (WGS) entry which is preliminary data.</text>
</comment>